<dbReference type="GO" id="GO:1901096">
    <property type="term" value="P:regulation of autophagosome maturation"/>
    <property type="evidence" value="ECO:0007669"/>
    <property type="project" value="TreeGrafter"/>
</dbReference>
<evidence type="ECO:0000259" key="2">
    <source>
        <dbReference type="Pfam" id="PF09758"/>
    </source>
</evidence>
<dbReference type="GO" id="GO:0016197">
    <property type="term" value="P:endosomal transport"/>
    <property type="evidence" value="ECO:0007669"/>
    <property type="project" value="TreeGrafter"/>
</dbReference>
<dbReference type="GO" id="GO:0007034">
    <property type="term" value="P:vacuolar transport"/>
    <property type="evidence" value="ECO:0007669"/>
    <property type="project" value="TreeGrafter"/>
</dbReference>
<proteinExistence type="predicted"/>
<dbReference type="Pfam" id="PF09758">
    <property type="entry name" value="FPL"/>
    <property type="match status" value="1"/>
</dbReference>
<keyword evidence="1" id="KW-0072">Autophagy</keyword>
<dbReference type="SUPFAM" id="SSF48371">
    <property type="entry name" value="ARM repeat"/>
    <property type="match status" value="1"/>
</dbReference>
<sequence length="467" mass="52043">MAGLFGLFAGSGDRGSKPIYTLDHLQVLHNRLQNIKEDEQNRDQVVEVIRQITEAVLWGEQTGHDNSFFDFFCEKSILADFVRVLGRPNVPRTVKVQLLQTLSMLIQNIRRDTSLYYLFSSNHINQLISTQFDWNDEEILSYYISFLKSLALRLNKETIKFFFNEHTRQFPLYTEAVRFFRHHDQMVRTTVRTLTLQVYSVDDPAMRRFVLDHSAHGYFQNISVHLRRLWTKLDVTVSRAAASTGEQALVRAVQNATEQQQDLVMYIFDVLGLGITELSEVLVQNVLEQACYPALLASLLLSDVEPPSSIPPDATIDGSGLEVAIWAPAASSSSSGESLASFAASSRELQDESGEIEAPEASIRYLLVGMLEGCRDDCVLLVAGLLRAALSSSSILPQALLVEAGLLPSGAEIDNSAKKRHPLEALLLAVRALEQHTSLRIVVIQGLCRLALDLASGPQARSCWPES</sequence>
<reference evidence="3" key="1">
    <citation type="submission" date="2021-02" db="EMBL/GenBank/DDBJ databases">
        <authorList>
            <person name="Dougan E. K."/>
            <person name="Rhodes N."/>
            <person name="Thang M."/>
            <person name="Chan C."/>
        </authorList>
    </citation>
    <scope>NUCLEOTIDE SEQUENCE</scope>
</reference>
<dbReference type="AlphaFoldDB" id="A0A813JNR7"/>
<evidence type="ECO:0000256" key="1">
    <source>
        <dbReference type="ARBA" id="ARBA00023006"/>
    </source>
</evidence>
<dbReference type="InterPro" id="IPR016024">
    <property type="entry name" value="ARM-type_fold"/>
</dbReference>
<dbReference type="GO" id="GO:0005770">
    <property type="term" value="C:late endosome"/>
    <property type="evidence" value="ECO:0007669"/>
    <property type="project" value="TreeGrafter"/>
</dbReference>
<dbReference type="GO" id="GO:0005794">
    <property type="term" value="C:Golgi apparatus"/>
    <property type="evidence" value="ECO:0007669"/>
    <property type="project" value="TreeGrafter"/>
</dbReference>
<evidence type="ECO:0000313" key="4">
    <source>
        <dbReference type="Proteomes" id="UP000626109"/>
    </source>
</evidence>
<dbReference type="InterPro" id="IPR019155">
    <property type="entry name" value="CLEC16A/TT9_N"/>
</dbReference>
<gene>
    <name evidence="3" type="ORF">PGLA2088_LOCUS22044</name>
</gene>
<dbReference type="PANTHER" id="PTHR21481:SF0">
    <property type="entry name" value="PROTEIN CLEC16A"/>
    <property type="match status" value="1"/>
</dbReference>
<dbReference type="InterPro" id="IPR039272">
    <property type="entry name" value="CLEC16A/TT9"/>
</dbReference>
<dbReference type="Proteomes" id="UP000626109">
    <property type="component" value="Unassembled WGS sequence"/>
</dbReference>
<comment type="caution">
    <text evidence="3">The sequence shown here is derived from an EMBL/GenBank/DDBJ whole genome shotgun (WGS) entry which is preliminary data.</text>
</comment>
<protein>
    <recommendedName>
        <fullName evidence="2">FPL domain-containing protein</fullName>
    </recommendedName>
</protein>
<dbReference type="EMBL" id="CAJNNW010025882">
    <property type="protein sequence ID" value="CAE8680689.1"/>
    <property type="molecule type" value="Genomic_DNA"/>
</dbReference>
<accession>A0A813JNR7</accession>
<feature type="domain" description="FPL" evidence="2">
    <location>
        <begin position="49"/>
        <end position="199"/>
    </location>
</feature>
<dbReference type="PANTHER" id="PTHR21481">
    <property type="entry name" value="PROTEIN CLEC16A"/>
    <property type="match status" value="1"/>
</dbReference>
<name>A0A813JNR7_POLGL</name>
<dbReference type="GO" id="GO:0006914">
    <property type="term" value="P:autophagy"/>
    <property type="evidence" value="ECO:0007669"/>
    <property type="project" value="UniProtKB-KW"/>
</dbReference>
<organism evidence="3 4">
    <name type="scientific">Polarella glacialis</name>
    <name type="common">Dinoflagellate</name>
    <dbReference type="NCBI Taxonomy" id="89957"/>
    <lineage>
        <taxon>Eukaryota</taxon>
        <taxon>Sar</taxon>
        <taxon>Alveolata</taxon>
        <taxon>Dinophyceae</taxon>
        <taxon>Suessiales</taxon>
        <taxon>Suessiaceae</taxon>
        <taxon>Polarella</taxon>
    </lineage>
</organism>
<evidence type="ECO:0000313" key="3">
    <source>
        <dbReference type="EMBL" id="CAE8680689.1"/>
    </source>
</evidence>